<name>A0A086YA53_9RHOB</name>
<feature type="transmembrane region" description="Helical" evidence="6">
    <location>
        <begin position="64"/>
        <end position="82"/>
    </location>
</feature>
<evidence type="ECO:0000256" key="2">
    <source>
        <dbReference type="ARBA" id="ARBA00022448"/>
    </source>
</evidence>
<feature type="transmembrane region" description="Helical" evidence="6">
    <location>
        <begin position="94"/>
        <end position="118"/>
    </location>
</feature>
<feature type="transmembrane region" description="Helical" evidence="6">
    <location>
        <begin position="143"/>
        <end position="161"/>
    </location>
</feature>
<dbReference type="PANTHER" id="PTHR11101">
    <property type="entry name" value="PHOSPHATE TRANSPORTER"/>
    <property type="match status" value="1"/>
</dbReference>
<evidence type="ECO:0000313" key="7">
    <source>
        <dbReference type="EMBL" id="KFI31153.1"/>
    </source>
</evidence>
<organism evidence="7 8">
    <name type="scientific">Haematobacter massiliensis</name>
    <dbReference type="NCBI Taxonomy" id="195105"/>
    <lineage>
        <taxon>Bacteria</taxon>
        <taxon>Pseudomonadati</taxon>
        <taxon>Pseudomonadota</taxon>
        <taxon>Alphaproteobacteria</taxon>
        <taxon>Rhodobacterales</taxon>
        <taxon>Paracoccaceae</taxon>
        <taxon>Haematobacter</taxon>
    </lineage>
</organism>
<feature type="transmembrane region" description="Helical" evidence="6">
    <location>
        <begin position="173"/>
        <end position="191"/>
    </location>
</feature>
<keyword evidence="2 6" id="KW-0813">Transport</keyword>
<comment type="similarity">
    <text evidence="6">Belongs to the inorganic phosphate transporter (PiT) (TC 2.A.20) family.</text>
</comment>
<feature type="transmembrane region" description="Helical" evidence="6">
    <location>
        <begin position="38"/>
        <end position="58"/>
    </location>
</feature>
<proteinExistence type="inferred from homology"/>
<evidence type="ECO:0000256" key="5">
    <source>
        <dbReference type="ARBA" id="ARBA00023136"/>
    </source>
</evidence>
<comment type="caution">
    <text evidence="7">The sequence shown here is derived from an EMBL/GenBank/DDBJ whole genome shotgun (WGS) entry which is preliminary data.</text>
</comment>
<keyword evidence="8" id="KW-1185">Reference proteome</keyword>
<sequence>MPGPHGPSEPPNRWRTLDRDLKYIGRLETASAYVSRPLIAGSIAVAFILVAGGAAVAVGGRSDVVVLAVAAVLAGYMALNIGANDIGNTMGPAVGARAIGLGAALFAAAVAEAAGALISGHEVVATISGRLLLFDQPSESRQIIPVMIAALAAASLWINLAGWLRAPVSTTHAIVGAITGAGVSAAGLGAVDWPQIGMIAGAWVLSPLLGGGLAAGFLALVDTLISEREDKIAAAQRWLPMLMGVMAAVFSAYLLARALPAISVPTAFLLAGSVVVGAATWLISRPVVRKAAIGLENRRRSLRPLFGPSLVMASLLLCFAHGSNDVSNAIGPLVAIVEALELDQRDAGGPTWTILLGAAGLSVGLVLFGARLIRIVGSEITRLNPVRSWCVALSTAATVLLASAAGLPVSSTHIAVGGVFGVGFYREWRARGARPPRDSAAAPPEVTRRRLLVRRSHVLTILAAWVVTVPLCATFAGLLYFLASLVGLA</sequence>
<accession>A0A086YA53</accession>
<keyword evidence="4 6" id="KW-1133">Transmembrane helix</keyword>
<dbReference type="OrthoDB" id="9779554at2"/>
<evidence type="ECO:0000313" key="8">
    <source>
        <dbReference type="Proteomes" id="UP000028826"/>
    </source>
</evidence>
<feature type="transmembrane region" description="Helical" evidence="6">
    <location>
        <begin position="203"/>
        <end position="225"/>
    </location>
</feature>
<dbReference type="GO" id="GO:0016020">
    <property type="term" value="C:membrane"/>
    <property type="evidence" value="ECO:0007669"/>
    <property type="project" value="UniProtKB-SubCell"/>
</dbReference>
<dbReference type="AlphaFoldDB" id="A0A086YA53"/>
<protein>
    <recommendedName>
        <fullName evidence="6">Phosphate transporter</fullName>
    </recommendedName>
</protein>
<evidence type="ECO:0000256" key="1">
    <source>
        <dbReference type="ARBA" id="ARBA00004141"/>
    </source>
</evidence>
<evidence type="ECO:0000256" key="4">
    <source>
        <dbReference type="ARBA" id="ARBA00022989"/>
    </source>
</evidence>
<keyword evidence="3 6" id="KW-0812">Transmembrane</keyword>
<dbReference type="PANTHER" id="PTHR11101:SF80">
    <property type="entry name" value="PHOSPHATE TRANSPORTER"/>
    <property type="match status" value="1"/>
</dbReference>
<keyword evidence="6" id="KW-0592">Phosphate transport</keyword>
<evidence type="ECO:0000256" key="3">
    <source>
        <dbReference type="ARBA" id="ARBA00022692"/>
    </source>
</evidence>
<dbReference type="InterPro" id="IPR001204">
    <property type="entry name" value="Phos_transporter"/>
</dbReference>
<feature type="transmembrane region" description="Helical" evidence="6">
    <location>
        <begin position="237"/>
        <end position="256"/>
    </location>
</feature>
<dbReference type="Proteomes" id="UP000028826">
    <property type="component" value="Unassembled WGS sequence"/>
</dbReference>
<dbReference type="Pfam" id="PF01384">
    <property type="entry name" value="PHO4"/>
    <property type="match status" value="1"/>
</dbReference>
<reference evidence="7 8" key="1">
    <citation type="submission" date="2014-03" db="EMBL/GenBank/DDBJ databases">
        <title>Genome of Haematobacter massiliensis CCUG 47968.</title>
        <authorList>
            <person name="Wang D."/>
            <person name="Wang G."/>
        </authorList>
    </citation>
    <scope>NUCLEOTIDE SEQUENCE [LARGE SCALE GENOMIC DNA]</scope>
    <source>
        <strain evidence="7 8">CCUG 47968</strain>
    </source>
</reference>
<dbReference type="GO" id="GO:0005315">
    <property type="term" value="F:phosphate transmembrane transporter activity"/>
    <property type="evidence" value="ECO:0007669"/>
    <property type="project" value="InterPro"/>
</dbReference>
<dbReference type="RefSeq" id="WP_035707352.1">
    <property type="nucleotide sequence ID" value="NZ_CP035510.1"/>
</dbReference>
<gene>
    <name evidence="7" type="ORF">CN97_08945</name>
</gene>
<feature type="transmembrane region" description="Helical" evidence="6">
    <location>
        <begin position="352"/>
        <end position="374"/>
    </location>
</feature>
<keyword evidence="5 6" id="KW-0472">Membrane</keyword>
<evidence type="ECO:0000256" key="6">
    <source>
        <dbReference type="RuleBase" id="RU363058"/>
    </source>
</evidence>
<feature type="transmembrane region" description="Helical" evidence="6">
    <location>
        <begin position="305"/>
        <end position="323"/>
    </location>
</feature>
<comment type="subcellular location">
    <subcellularLocation>
        <location evidence="1 6">Membrane</location>
        <topology evidence="1 6">Multi-pass membrane protein</topology>
    </subcellularLocation>
</comment>
<dbReference type="STRING" id="195105.CN97_08945"/>
<dbReference type="eggNOG" id="COG0306">
    <property type="taxonomic scope" value="Bacteria"/>
</dbReference>
<dbReference type="EMBL" id="JGYG01000002">
    <property type="protein sequence ID" value="KFI31153.1"/>
    <property type="molecule type" value="Genomic_DNA"/>
</dbReference>
<feature type="transmembrane region" description="Helical" evidence="6">
    <location>
        <begin position="458"/>
        <end position="483"/>
    </location>
</feature>
<dbReference type="GO" id="GO:0035435">
    <property type="term" value="P:phosphate ion transmembrane transport"/>
    <property type="evidence" value="ECO:0007669"/>
    <property type="project" value="TreeGrafter"/>
</dbReference>
<feature type="transmembrane region" description="Helical" evidence="6">
    <location>
        <begin position="262"/>
        <end position="284"/>
    </location>
</feature>